<dbReference type="InterPro" id="IPR000727">
    <property type="entry name" value="T_SNARE_dom"/>
</dbReference>
<evidence type="ECO:0000256" key="5">
    <source>
        <dbReference type="PROSITE-ProRule" id="PRU00284"/>
    </source>
</evidence>
<dbReference type="GO" id="GO:0006935">
    <property type="term" value="P:chemotaxis"/>
    <property type="evidence" value="ECO:0007669"/>
    <property type="project" value="InterPro"/>
</dbReference>
<organism evidence="10 11">
    <name type="scientific">Azospirillum humicireducens</name>
    <dbReference type="NCBI Taxonomy" id="1226968"/>
    <lineage>
        <taxon>Bacteria</taxon>
        <taxon>Pseudomonadati</taxon>
        <taxon>Pseudomonadota</taxon>
        <taxon>Alphaproteobacteria</taxon>
        <taxon>Rhodospirillales</taxon>
        <taxon>Azospirillaceae</taxon>
        <taxon>Azospirillum</taxon>
    </lineage>
</organism>
<evidence type="ECO:0000259" key="7">
    <source>
        <dbReference type="PROSITE" id="PS50111"/>
    </source>
</evidence>
<dbReference type="GO" id="GO:0007165">
    <property type="term" value="P:signal transduction"/>
    <property type="evidence" value="ECO:0007669"/>
    <property type="project" value="UniProtKB-KW"/>
</dbReference>
<dbReference type="KEGG" id="ahu:A6A40_03525"/>
<dbReference type="PRINTS" id="PR00260">
    <property type="entry name" value="CHEMTRNSDUCR"/>
</dbReference>
<keyword evidence="3 5" id="KW-0807">Transducer</keyword>
<comment type="similarity">
    <text evidence="4">Belongs to the methyl-accepting chemotaxis (MCP) protein family.</text>
</comment>
<dbReference type="CDD" id="cd19410">
    <property type="entry name" value="HK9-like_sensor"/>
    <property type="match status" value="1"/>
</dbReference>
<keyword evidence="2" id="KW-0997">Cell inner membrane</keyword>
<evidence type="ECO:0000256" key="1">
    <source>
        <dbReference type="ARBA" id="ARBA00004429"/>
    </source>
</evidence>
<keyword evidence="6" id="KW-0812">Transmembrane</keyword>
<evidence type="ECO:0000256" key="6">
    <source>
        <dbReference type="SAM" id="Phobius"/>
    </source>
</evidence>
<dbReference type="InterPro" id="IPR004090">
    <property type="entry name" value="Chemotax_Me-accpt_rcpt"/>
</dbReference>
<evidence type="ECO:0000313" key="10">
    <source>
        <dbReference type="EMBL" id="ANC93057.2"/>
    </source>
</evidence>
<dbReference type="EMBL" id="CP015285">
    <property type="protein sequence ID" value="ANC93057.2"/>
    <property type="molecule type" value="Genomic_DNA"/>
</dbReference>
<dbReference type="PROSITE" id="PS50192">
    <property type="entry name" value="T_SNARE"/>
    <property type="match status" value="1"/>
</dbReference>
<dbReference type="Proteomes" id="UP000077405">
    <property type="component" value="Chromosome"/>
</dbReference>
<dbReference type="SMART" id="SM00304">
    <property type="entry name" value="HAMP"/>
    <property type="match status" value="1"/>
</dbReference>
<evidence type="ECO:0000313" key="11">
    <source>
        <dbReference type="Proteomes" id="UP000077405"/>
    </source>
</evidence>
<dbReference type="SUPFAM" id="SSF58104">
    <property type="entry name" value="Methyl-accepting chemotaxis protein (MCP) signaling domain"/>
    <property type="match status" value="1"/>
</dbReference>
<dbReference type="Gene3D" id="1.10.287.950">
    <property type="entry name" value="Methyl-accepting chemotaxis protein"/>
    <property type="match status" value="1"/>
</dbReference>
<evidence type="ECO:0000256" key="3">
    <source>
        <dbReference type="ARBA" id="ARBA00023224"/>
    </source>
</evidence>
<protein>
    <submittedName>
        <fullName evidence="10">Chemotaxis protein</fullName>
    </submittedName>
</protein>
<dbReference type="Gene3D" id="1.10.8.500">
    <property type="entry name" value="HAMP domain in histidine kinase"/>
    <property type="match status" value="1"/>
</dbReference>
<keyword evidence="2" id="KW-1003">Cell membrane</keyword>
<feature type="domain" description="HAMP" evidence="9">
    <location>
        <begin position="217"/>
        <end position="270"/>
    </location>
</feature>
<name>A0A161IUI7_9PROT</name>
<dbReference type="GO" id="GO:0005886">
    <property type="term" value="C:plasma membrane"/>
    <property type="evidence" value="ECO:0007669"/>
    <property type="project" value="UniProtKB-SubCell"/>
</dbReference>
<dbReference type="SMART" id="SM00283">
    <property type="entry name" value="MA"/>
    <property type="match status" value="1"/>
</dbReference>
<keyword evidence="11" id="KW-1185">Reference proteome</keyword>
<evidence type="ECO:0000259" key="9">
    <source>
        <dbReference type="PROSITE" id="PS50885"/>
    </source>
</evidence>
<feature type="transmembrane region" description="Helical" evidence="6">
    <location>
        <begin position="194"/>
        <end position="215"/>
    </location>
</feature>
<dbReference type="STRING" id="1226968.A6A40_03525"/>
<dbReference type="Pfam" id="PF00015">
    <property type="entry name" value="MCPsignal"/>
    <property type="match status" value="1"/>
</dbReference>
<sequence>MRRKKMSWFMNLRIGGKIMAAFTALIAITSIISAANYSTLSSIQASIGWTIHTYRVIQNTGTVLTAMIDQETGLRGYLVSGDEAFLEPYRKGAQTFDRALAEMKSQTADNPQQQARLEELRKHADVWRRTIAEKEIALMSKPETREEARAMEAKALGKSAMDSIRTLVVQIEDAERTLLDMRYVEQRSAFSTGYSAAIAGALASVLVAIAAGMLLRSAIASPIVAMTAAMSRLAGGNRSVEVPGVGRRDEIGAMAEAVDVFKRNAIEADRLAAAQRAEDEAKTRRAARLEELTRAFENNVTAVVQSLSGAATQMQQSAGTLTSTAEETNRQSTTVASAAEQASANVQTVAAAAEELSSSIAEIGRQVSQSTRVADQAVSGAGRANTVVSSLANGAQKIGEVVDLINNIAAQTNLLALNATIEAARAGEAGKGFAVVASEVKSLANQTAKATEDITGQIATIQSATREAVAAIDEIGRIITEISQISATIASAVEQQSAATQEISRNVQEAAQGTQQVSSTIVGVTRAAGDTGRAAGEVRSVADHLSSESTRLRQEVQSFLDGVKAA</sequence>
<comment type="subcellular location">
    <subcellularLocation>
        <location evidence="1">Cell inner membrane</location>
        <topology evidence="1">Multi-pass membrane protein</topology>
    </subcellularLocation>
</comment>
<dbReference type="CDD" id="cd06225">
    <property type="entry name" value="HAMP"/>
    <property type="match status" value="1"/>
</dbReference>
<dbReference type="PANTHER" id="PTHR32089">
    <property type="entry name" value="METHYL-ACCEPTING CHEMOTAXIS PROTEIN MCPB"/>
    <property type="match status" value="1"/>
</dbReference>
<dbReference type="PROSITE" id="PS50885">
    <property type="entry name" value="HAMP"/>
    <property type="match status" value="1"/>
</dbReference>
<evidence type="ECO:0000256" key="2">
    <source>
        <dbReference type="ARBA" id="ARBA00022519"/>
    </source>
</evidence>
<gene>
    <name evidence="10" type="ORF">A6A40_03525</name>
</gene>
<feature type="domain" description="Methyl-accepting transducer" evidence="7">
    <location>
        <begin position="310"/>
        <end position="532"/>
    </location>
</feature>
<dbReference type="PROSITE" id="PS50111">
    <property type="entry name" value="CHEMOTAXIS_TRANSDUC_2"/>
    <property type="match status" value="1"/>
</dbReference>
<dbReference type="InterPro" id="IPR007891">
    <property type="entry name" value="CHASE3"/>
</dbReference>
<dbReference type="Pfam" id="PF05227">
    <property type="entry name" value="CHASE3"/>
    <property type="match status" value="1"/>
</dbReference>
<proteinExistence type="inferred from homology"/>
<feature type="domain" description="T-SNARE coiled-coil homology" evidence="8">
    <location>
        <begin position="462"/>
        <end position="524"/>
    </location>
</feature>
<dbReference type="OrthoDB" id="8482111at2"/>
<dbReference type="InterPro" id="IPR003660">
    <property type="entry name" value="HAMP_dom"/>
</dbReference>
<keyword evidence="6" id="KW-0472">Membrane</keyword>
<dbReference type="AlphaFoldDB" id="A0A161IUI7"/>
<dbReference type="Pfam" id="PF00672">
    <property type="entry name" value="HAMP"/>
    <property type="match status" value="1"/>
</dbReference>
<keyword evidence="6" id="KW-1133">Transmembrane helix</keyword>
<accession>A0A161IUI7</accession>
<dbReference type="PANTHER" id="PTHR32089:SF112">
    <property type="entry name" value="LYSOZYME-LIKE PROTEIN-RELATED"/>
    <property type="match status" value="1"/>
</dbReference>
<reference evidence="10 11" key="1">
    <citation type="journal article" date="2013" name="Int. J. Syst. Evol. Microbiol.">
        <title>Azospirillum humicireducens sp. nov., a nitrogen-fixing bacterium isolated from a microbial fuel cell.</title>
        <authorList>
            <person name="Zhou S."/>
            <person name="Han L."/>
            <person name="Wang Y."/>
            <person name="Yang G."/>
            <person name="Zhuang L."/>
            <person name="Hu P."/>
        </authorList>
    </citation>
    <scope>NUCLEOTIDE SEQUENCE [LARGE SCALE GENOMIC DNA]</scope>
    <source>
        <strain evidence="10 11">SgZ-5</strain>
    </source>
</reference>
<evidence type="ECO:0000259" key="8">
    <source>
        <dbReference type="PROSITE" id="PS50192"/>
    </source>
</evidence>
<dbReference type="InterPro" id="IPR004089">
    <property type="entry name" value="MCPsignal_dom"/>
</dbReference>
<evidence type="ECO:0000256" key="4">
    <source>
        <dbReference type="ARBA" id="ARBA00029447"/>
    </source>
</evidence>
<dbReference type="GO" id="GO:0004888">
    <property type="term" value="F:transmembrane signaling receptor activity"/>
    <property type="evidence" value="ECO:0007669"/>
    <property type="project" value="InterPro"/>
</dbReference>